<sequence length="323" mass="36303">MMARIPMRFNRVAAAFEADVARVRLCESSGSEHSPESSTDLSDLVKSFLEKNEEGGEKKVGGGVHPRDKDHHKKGGDDDEEEVDKFECSHSEKREMLAGLFAGSDDDEDEKKVKEKIRREVEVACGVVGEYSMQGFKRRLMTQLREKGFDAGLCKSKWEKNGRITAGDYEYIDVNFSGKRYIVEVSLAAEFEIARATDQYTSLLDVFPLIFVGKVEELKRVVRLMCTAIKGSMKKRDLHVPPWRRNGYLQAKWFSSYKRTTNAVATKKASTPLSPESLFPKRSTIGFEARPAKAHNCRDVYVTSTGFRIGQLTAAFNSDGFGV</sequence>
<dbReference type="AlphaFoldDB" id="A0AAN9EA26"/>
<dbReference type="PANTHER" id="PTHR31579">
    <property type="entry name" value="OS03G0796600 PROTEIN"/>
    <property type="match status" value="1"/>
</dbReference>
<keyword evidence="3" id="KW-1185">Reference proteome</keyword>
<gene>
    <name evidence="2" type="ORF">RIF29_40786</name>
</gene>
<proteinExistence type="predicted"/>
<evidence type="ECO:0000256" key="1">
    <source>
        <dbReference type="SAM" id="MobiDB-lite"/>
    </source>
</evidence>
<dbReference type="PANTHER" id="PTHR31579:SF92">
    <property type="entry name" value="DUF506 FAMILY PROTEIN"/>
    <property type="match status" value="1"/>
</dbReference>
<protein>
    <recommendedName>
        <fullName evidence="4">DUF506 family protein</fullName>
    </recommendedName>
</protein>
<evidence type="ECO:0000313" key="3">
    <source>
        <dbReference type="Proteomes" id="UP001372338"/>
    </source>
</evidence>
<organism evidence="2 3">
    <name type="scientific">Crotalaria pallida</name>
    <name type="common">Smooth rattlebox</name>
    <name type="synonym">Crotalaria striata</name>
    <dbReference type="NCBI Taxonomy" id="3830"/>
    <lineage>
        <taxon>Eukaryota</taxon>
        <taxon>Viridiplantae</taxon>
        <taxon>Streptophyta</taxon>
        <taxon>Embryophyta</taxon>
        <taxon>Tracheophyta</taxon>
        <taxon>Spermatophyta</taxon>
        <taxon>Magnoliopsida</taxon>
        <taxon>eudicotyledons</taxon>
        <taxon>Gunneridae</taxon>
        <taxon>Pentapetalae</taxon>
        <taxon>rosids</taxon>
        <taxon>fabids</taxon>
        <taxon>Fabales</taxon>
        <taxon>Fabaceae</taxon>
        <taxon>Papilionoideae</taxon>
        <taxon>50 kb inversion clade</taxon>
        <taxon>genistoids sensu lato</taxon>
        <taxon>core genistoids</taxon>
        <taxon>Crotalarieae</taxon>
        <taxon>Crotalaria</taxon>
    </lineage>
</organism>
<accession>A0AAN9EA26</accession>
<name>A0AAN9EA26_CROPI</name>
<evidence type="ECO:0008006" key="4">
    <source>
        <dbReference type="Google" id="ProtNLM"/>
    </source>
</evidence>
<evidence type="ECO:0000313" key="2">
    <source>
        <dbReference type="EMBL" id="KAK7245932.1"/>
    </source>
</evidence>
<feature type="compositionally biased region" description="Basic and acidic residues" evidence="1">
    <location>
        <begin position="48"/>
        <end position="69"/>
    </location>
</feature>
<dbReference type="Proteomes" id="UP001372338">
    <property type="component" value="Unassembled WGS sequence"/>
</dbReference>
<dbReference type="NCBIfam" id="TIGR01615">
    <property type="entry name" value="A_thal_3542"/>
    <property type="match status" value="1"/>
</dbReference>
<feature type="compositionally biased region" description="Low complexity" evidence="1">
    <location>
        <begin position="28"/>
        <end position="38"/>
    </location>
</feature>
<dbReference type="Pfam" id="PF04720">
    <property type="entry name" value="PDDEXK_6"/>
    <property type="match status" value="1"/>
</dbReference>
<feature type="region of interest" description="Disordered" evidence="1">
    <location>
        <begin position="28"/>
        <end position="85"/>
    </location>
</feature>
<dbReference type="InterPro" id="IPR006502">
    <property type="entry name" value="PDDEXK-like"/>
</dbReference>
<dbReference type="EMBL" id="JAYWIO010000008">
    <property type="protein sequence ID" value="KAK7245932.1"/>
    <property type="molecule type" value="Genomic_DNA"/>
</dbReference>
<reference evidence="2 3" key="1">
    <citation type="submission" date="2024-01" db="EMBL/GenBank/DDBJ databases">
        <title>The genomes of 5 underutilized Papilionoideae crops provide insights into root nodulation and disease resistanc.</title>
        <authorList>
            <person name="Yuan L."/>
        </authorList>
    </citation>
    <scope>NUCLEOTIDE SEQUENCE [LARGE SCALE GENOMIC DNA]</scope>
    <source>
        <strain evidence="2">ZHUSHIDOU_FW_LH</strain>
        <tissue evidence="2">Leaf</tissue>
    </source>
</reference>
<comment type="caution">
    <text evidence="2">The sequence shown here is derived from an EMBL/GenBank/DDBJ whole genome shotgun (WGS) entry which is preliminary data.</text>
</comment>